<dbReference type="EMBL" id="JALLAZ020001197">
    <property type="protein sequence ID" value="KAL3778834.1"/>
    <property type="molecule type" value="Genomic_DNA"/>
</dbReference>
<evidence type="ECO:0008006" key="10">
    <source>
        <dbReference type="Google" id="ProtNLM"/>
    </source>
</evidence>
<evidence type="ECO:0000259" key="6">
    <source>
        <dbReference type="PROSITE" id="PS51394"/>
    </source>
</evidence>
<dbReference type="InterPro" id="IPR015943">
    <property type="entry name" value="WD40/YVTN_repeat-like_dom_sf"/>
</dbReference>
<evidence type="ECO:0000313" key="8">
    <source>
        <dbReference type="EMBL" id="KAL3778834.1"/>
    </source>
</evidence>
<keyword evidence="2" id="KW-0963">Cytoplasm</keyword>
<comment type="caution">
    <text evidence="8">The sequence shown here is derived from an EMBL/GenBank/DDBJ whole genome shotgun (WGS) entry which is preliminary data.</text>
</comment>
<dbReference type="Gene3D" id="1.25.10.10">
    <property type="entry name" value="Leucine-rich Repeat Variant"/>
    <property type="match status" value="1"/>
</dbReference>
<dbReference type="InterPro" id="IPR036322">
    <property type="entry name" value="WD40_repeat_dom_sf"/>
</dbReference>
<feature type="compositionally biased region" description="Low complexity" evidence="5">
    <location>
        <begin position="442"/>
        <end position="462"/>
    </location>
</feature>
<keyword evidence="4" id="KW-0677">Repeat</keyword>
<dbReference type="Pfam" id="PF00400">
    <property type="entry name" value="WD40"/>
    <property type="match status" value="2"/>
</dbReference>
<keyword evidence="3" id="KW-0853">WD repeat</keyword>
<dbReference type="Pfam" id="PF08324">
    <property type="entry name" value="PUL"/>
    <property type="match status" value="1"/>
</dbReference>
<name>A0ABD3NSV7_9STRA</name>
<evidence type="ECO:0000313" key="9">
    <source>
        <dbReference type="Proteomes" id="UP001530315"/>
    </source>
</evidence>
<evidence type="ECO:0000256" key="1">
    <source>
        <dbReference type="ARBA" id="ARBA00004496"/>
    </source>
</evidence>
<dbReference type="Pfam" id="PF09070">
    <property type="entry name" value="PFU"/>
    <property type="match status" value="1"/>
</dbReference>
<feature type="region of interest" description="Disordered" evidence="5">
    <location>
        <begin position="64"/>
        <end position="112"/>
    </location>
</feature>
<dbReference type="PROSITE" id="PS51396">
    <property type="entry name" value="PUL"/>
    <property type="match status" value="1"/>
</dbReference>
<dbReference type="InterPro" id="IPR011989">
    <property type="entry name" value="ARM-like"/>
</dbReference>
<evidence type="ECO:0000256" key="3">
    <source>
        <dbReference type="ARBA" id="ARBA00022574"/>
    </source>
</evidence>
<feature type="domain" description="PFU" evidence="6">
    <location>
        <begin position="498"/>
        <end position="594"/>
    </location>
</feature>
<evidence type="ECO:0000256" key="4">
    <source>
        <dbReference type="ARBA" id="ARBA00022737"/>
    </source>
</evidence>
<dbReference type="SMART" id="SM00320">
    <property type="entry name" value="WD40"/>
    <property type="match status" value="6"/>
</dbReference>
<dbReference type="GO" id="GO:0005737">
    <property type="term" value="C:cytoplasm"/>
    <property type="evidence" value="ECO:0007669"/>
    <property type="project" value="UniProtKB-SubCell"/>
</dbReference>
<evidence type="ECO:0000259" key="7">
    <source>
        <dbReference type="PROSITE" id="PS51396"/>
    </source>
</evidence>
<dbReference type="Gene3D" id="3.10.20.870">
    <property type="entry name" value="PFU (PLAA family ubiquitin binding), C-terminal domain"/>
    <property type="match status" value="1"/>
</dbReference>
<evidence type="ECO:0000256" key="5">
    <source>
        <dbReference type="SAM" id="MobiDB-lite"/>
    </source>
</evidence>
<dbReference type="Gene3D" id="2.130.10.10">
    <property type="entry name" value="YVTN repeat-like/Quinoprotein amine dehydrogenase"/>
    <property type="match status" value="1"/>
</dbReference>
<gene>
    <name evidence="8" type="ORF">ACHAW5_010610</name>
</gene>
<dbReference type="PROSITE" id="PS51394">
    <property type="entry name" value="PFU"/>
    <property type="match status" value="1"/>
</dbReference>
<evidence type="ECO:0000256" key="2">
    <source>
        <dbReference type="ARBA" id="ARBA00022490"/>
    </source>
</evidence>
<dbReference type="AlphaFoldDB" id="A0ABD3NSV7"/>
<organism evidence="8 9">
    <name type="scientific">Stephanodiscus triporus</name>
    <dbReference type="NCBI Taxonomy" id="2934178"/>
    <lineage>
        <taxon>Eukaryota</taxon>
        <taxon>Sar</taxon>
        <taxon>Stramenopiles</taxon>
        <taxon>Ochrophyta</taxon>
        <taxon>Bacillariophyta</taxon>
        <taxon>Coscinodiscophyceae</taxon>
        <taxon>Thalassiosirophycidae</taxon>
        <taxon>Stephanodiscales</taxon>
        <taxon>Stephanodiscaceae</taxon>
        <taxon>Stephanodiscus</taxon>
    </lineage>
</organism>
<feature type="domain" description="PUL" evidence="7">
    <location>
        <begin position="616"/>
        <end position="900"/>
    </location>
</feature>
<dbReference type="InterPro" id="IPR001680">
    <property type="entry name" value="WD40_rpt"/>
</dbReference>
<dbReference type="PANTHER" id="PTHR19849">
    <property type="entry name" value="PHOSPHOLIPASE A-2-ACTIVATING PROTEIN"/>
    <property type="match status" value="1"/>
</dbReference>
<dbReference type="InterPro" id="IPR038122">
    <property type="entry name" value="PFU_sf"/>
</dbReference>
<feature type="region of interest" description="Disordered" evidence="5">
    <location>
        <begin position="587"/>
        <end position="612"/>
    </location>
</feature>
<dbReference type="PANTHER" id="PTHR19849:SF0">
    <property type="entry name" value="PHOSPHOLIPASE A-2-ACTIVATING PROTEIN"/>
    <property type="match status" value="1"/>
</dbReference>
<comment type="subcellular location">
    <subcellularLocation>
        <location evidence="1">Cytoplasm</location>
    </subcellularLocation>
</comment>
<dbReference type="InterPro" id="IPR013535">
    <property type="entry name" value="PUL_dom"/>
</dbReference>
<feature type="region of interest" description="Disordered" evidence="5">
    <location>
        <begin position="435"/>
        <end position="465"/>
    </location>
</feature>
<dbReference type="SUPFAM" id="SSF50978">
    <property type="entry name" value="WD40 repeat-like"/>
    <property type="match status" value="1"/>
</dbReference>
<dbReference type="InterPro" id="IPR015155">
    <property type="entry name" value="PFU"/>
</dbReference>
<sequence length="900" mass="93743">MSEKNVDVDDDGTPLLDEYVLSLELLADGEPARCVVATSSSSSSGSGAGVELLAGSQGGLISRIVLPPSHNNNNRHRDGDTTMYDVSSSSSSTREGGGGPTLDVQPGGPGTRHPHQIAVILPSPPGLMLSSRAASFYVTGCRDGNVRVVDGATHELMFVLGGHANAVTSLSWIEGGGGAGVGGGNAVPWLVSGSWDGTARVWSLGNDAVGSRCLCVLDGHENTVSVAGLPPEGAPSSPSSSRRVVTVSAGVADGTRIRGHAVRIWRLTPEGDDGGATTTTTTTTTAVRSELIARVSDDHDGPIRDVVYDRVSGYVYTCSNDGTVKARTDTDGSCVFTLVHPCVGGRGMTDPPILLSLCVVGGGDADARAVVAGAEDGSVVVWYASSNDRRGAEEAQVIVHPGCVWGVSPLVGSSDFVTACHDGHIRVFTRRPSRAAPDPVLSSFREAAEGSRAARSSGPSPEEISKLPAWETNALVLRGKSEGQVQVFQRDGRAVAAQLSAASGTWIEVGEVTGTNANAGTLDGRRYDHVLPVEIDVPGGGVRTLRIGYNDGENPFVTAQAFIDEHALDQGYLAQIADYIRQRAGETGPTLGAGGGGGAPVPPSVPASAGGTPAFDHLPMRGYKIFDAGVDKKGLGKVLSKIREFNDEVPTDQKLIPSEANDVLNTLSTTLSVTNRYHASTISDTELAIIHKMITRWDAKHAFPALDLARATALHPDATGPKRRVYWEEVLRGALDLCFGLGDRLVEEVAVPMLSMRLIANSYKGGSGSADAAGGMIDRILKCANACALSNNKNVRLSVVTVVLNTSSYMHSSSISPSTSSATLLLDVIGTIVGCGKYESDPIVRSLVALGTVLLLQGGCGIEMKRVAKERNIGSMVERVANGHGDMAKAIAKDITKILS</sequence>
<accession>A0ABD3NSV7</accession>
<dbReference type="Proteomes" id="UP001530315">
    <property type="component" value="Unassembled WGS sequence"/>
</dbReference>
<keyword evidence="9" id="KW-1185">Reference proteome</keyword>
<reference evidence="8 9" key="1">
    <citation type="submission" date="2024-10" db="EMBL/GenBank/DDBJ databases">
        <title>Updated reference genomes for cyclostephanoid diatoms.</title>
        <authorList>
            <person name="Roberts W.R."/>
            <person name="Alverson A.J."/>
        </authorList>
    </citation>
    <scope>NUCLEOTIDE SEQUENCE [LARGE SCALE GENOMIC DNA]</scope>
    <source>
        <strain evidence="8 9">AJA276-08</strain>
    </source>
</reference>
<proteinExistence type="predicted"/>
<protein>
    <recommendedName>
        <fullName evidence="10">Phospholipase A-2-activating protein</fullName>
    </recommendedName>
</protein>